<organism evidence="1 2">
    <name type="scientific">Scleroderma citrinum Foug A</name>
    <dbReference type="NCBI Taxonomy" id="1036808"/>
    <lineage>
        <taxon>Eukaryota</taxon>
        <taxon>Fungi</taxon>
        <taxon>Dikarya</taxon>
        <taxon>Basidiomycota</taxon>
        <taxon>Agaricomycotina</taxon>
        <taxon>Agaricomycetes</taxon>
        <taxon>Agaricomycetidae</taxon>
        <taxon>Boletales</taxon>
        <taxon>Sclerodermatineae</taxon>
        <taxon>Sclerodermataceae</taxon>
        <taxon>Scleroderma</taxon>
    </lineage>
</organism>
<dbReference type="EMBL" id="KN822188">
    <property type="protein sequence ID" value="KIM53166.1"/>
    <property type="molecule type" value="Genomic_DNA"/>
</dbReference>
<evidence type="ECO:0000313" key="1">
    <source>
        <dbReference type="EMBL" id="KIM53166.1"/>
    </source>
</evidence>
<evidence type="ECO:0000313" key="2">
    <source>
        <dbReference type="Proteomes" id="UP000053989"/>
    </source>
</evidence>
<reference evidence="2" key="2">
    <citation type="submission" date="2015-01" db="EMBL/GenBank/DDBJ databases">
        <title>Evolutionary Origins and Diversification of the Mycorrhizal Mutualists.</title>
        <authorList>
            <consortium name="DOE Joint Genome Institute"/>
            <consortium name="Mycorrhizal Genomics Consortium"/>
            <person name="Kohler A."/>
            <person name="Kuo A."/>
            <person name="Nagy L.G."/>
            <person name="Floudas D."/>
            <person name="Copeland A."/>
            <person name="Barry K.W."/>
            <person name="Cichocki N."/>
            <person name="Veneault-Fourrey C."/>
            <person name="LaButti K."/>
            <person name="Lindquist E.A."/>
            <person name="Lipzen A."/>
            <person name="Lundell T."/>
            <person name="Morin E."/>
            <person name="Murat C."/>
            <person name="Riley R."/>
            <person name="Ohm R."/>
            <person name="Sun H."/>
            <person name="Tunlid A."/>
            <person name="Henrissat B."/>
            <person name="Grigoriev I.V."/>
            <person name="Hibbett D.S."/>
            <person name="Martin F."/>
        </authorList>
    </citation>
    <scope>NUCLEOTIDE SEQUENCE [LARGE SCALE GENOMIC DNA]</scope>
    <source>
        <strain evidence="2">Foug A</strain>
    </source>
</reference>
<name>A0A0C3DAQ1_9AGAM</name>
<protein>
    <submittedName>
        <fullName evidence="1">Uncharacterized protein</fullName>
    </submittedName>
</protein>
<reference evidence="1 2" key="1">
    <citation type="submission" date="2014-04" db="EMBL/GenBank/DDBJ databases">
        <authorList>
            <consortium name="DOE Joint Genome Institute"/>
            <person name="Kuo A."/>
            <person name="Kohler A."/>
            <person name="Nagy L.G."/>
            <person name="Floudas D."/>
            <person name="Copeland A."/>
            <person name="Barry K.W."/>
            <person name="Cichocki N."/>
            <person name="Veneault-Fourrey C."/>
            <person name="LaButti K."/>
            <person name="Lindquist E.A."/>
            <person name="Lipzen A."/>
            <person name="Lundell T."/>
            <person name="Morin E."/>
            <person name="Murat C."/>
            <person name="Sun H."/>
            <person name="Tunlid A."/>
            <person name="Henrissat B."/>
            <person name="Grigoriev I.V."/>
            <person name="Hibbett D.S."/>
            <person name="Martin F."/>
            <person name="Nordberg H.P."/>
            <person name="Cantor M.N."/>
            <person name="Hua S.X."/>
        </authorList>
    </citation>
    <scope>NUCLEOTIDE SEQUENCE [LARGE SCALE GENOMIC DNA]</scope>
    <source>
        <strain evidence="1 2">Foug A</strain>
    </source>
</reference>
<gene>
    <name evidence="1" type="ORF">SCLCIDRAFT_1223048</name>
</gene>
<dbReference type="HOGENOM" id="CLU_2456068_0_0_1"/>
<dbReference type="InParanoid" id="A0A0C3DAQ1"/>
<dbReference type="AlphaFoldDB" id="A0A0C3DAQ1"/>
<proteinExistence type="predicted"/>
<accession>A0A0C3DAQ1</accession>
<keyword evidence="2" id="KW-1185">Reference proteome</keyword>
<sequence>MSAEHPAQHVPLNTSVIQVAVIIMIQPFQFPYHFDSFRVPSQDPGFGEPISKAAVGECQSTPFQWFGQSQLFHTPSLLVTDIVIWCDFY</sequence>
<dbReference type="Proteomes" id="UP000053989">
    <property type="component" value="Unassembled WGS sequence"/>
</dbReference>